<evidence type="ECO:0000256" key="1">
    <source>
        <dbReference type="SAM" id="MobiDB-lite"/>
    </source>
</evidence>
<evidence type="ECO:0000313" key="3">
    <source>
        <dbReference type="Proteomes" id="UP001286313"/>
    </source>
</evidence>
<dbReference type="Proteomes" id="UP001286313">
    <property type="component" value="Unassembled WGS sequence"/>
</dbReference>
<reference evidence="2" key="1">
    <citation type="submission" date="2023-10" db="EMBL/GenBank/DDBJ databases">
        <title>Genome assemblies of two species of porcelain crab, Petrolisthes cinctipes and Petrolisthes manimaculis (Anomura: Porcellanidae).</title>
        <authorList>
            <person name="Angst P."/>
        </authorList>
    </citation>
    <scope>NUCLEOTIDE SEQUENCE</scope>
    <source>
        <strain evidence="2">PB745_01</strain>
        <tissue evidence="2">Gill</tissue>
    </source>
</reference>
<accession>A0AAE1F2N0</accession>
<name>A0AAE1F2N0_PETCI</name>
<proteinExistence type="predicted"/>
<dbReference type="EMBL" id="JAWQEG010003422">
    <property type="protein sequence ID" value="KAK3866310.1"/>
    <property type="molecule type" value="Genomic_DNA"/>
</dbReference>
<feature type="compositionally biased region" description="Basic and acidic residues" evidence="1">
    <location>
        <begin position="66"/>
        <end position="79"/>
    </location>
</feature>
<protein>
    <submittedName>
        <fullName evidence="2">Uncharacterized protein</fullName>
    </submittedName>
</protein>
<organism evidence="2 3">
    <name type="scientific">Petrolisthes cinctipes</name>
    <name type="common">Flat porcelain crab</name>
    <dbReference type="NCBI Taxonomy" id="88211"/>
    <lineage>
        <taxon>Eukaryota</taxon>
        <taxon>Metazoa</taxon>
        <taxon>Ecdysozoa</taxon>
        <taxon>Arthropoda</taxon>
        <taxon>Crustacea</taxon>
        <taxon>Multicrustacea</taxon>
        <taxon>Malacostraca</taxon>
        <taxon>Eumalacostraca</taxon>
        <taxon>Eucarida</taxon>
        <taxon>Decapoda</taxon>
        <taxon>Pleocyemata</taxon>
        <taxon>Anomura</taxon>
        <taxon>Galatheoidea</taxon>
        <taxon>Porcellanidae</taxon>
        <taxon>Petrolisthes</taxon>
    </lineage>
</organism>
<dbReference type="AlphaFoldDB" id="A0AAE1F2N0"/>
<gene>
    <name evidence="2" type="ORF">Pcinc_028148</name>
</gene>
<comment type="caution">
    <text evidence="2">The sequence shown here is derived from an EMBL/GenBank/DDBJ whole genome shotgun (WGS) entry which is preliminary data.</text>
</comment>
<feature type="region of interest" description="Disordered" evidence="1">
    <location>
        <begin position="48"/>
        <end position="79"/>
    </location>
</feature>
<evidence type="ECO:0000313" key="2">
    <source>
        <dbReference type="EMBL" id="KAK3866310.1"/>
    </source>
</evidence>
<keyword evidence="3" id="KW-1185">Reference proteome</keyword>
<sequence length="79" mass="8589">MGASRALNLACQVLVSGWSRFGEMVWVEEGTKGRWCKWVGEGIGERVQVDGGENQGERVQVGGGKRAGEGGRQKLRQEV</sequence>